<evidence type="ECO:0000313" key="2">
    <source>
        <dbReference type="EMBL" id="EJK45471.1"/>
    </source>
</evidence>
<evidence type="ECO:0000256" key="1">
    <source>
        <dbReference type="SAM" id="MobiDB-lite"/>
    </source>
</evidence>
<name>K0R982_THAOC</name>
<dbReference type="AlphaFoldDB" id="K0R982"/>
<organism evidence="2 3">
    <name type="scientific">Thalassiosira oceanica</name>
    <name type="common">Marine diatom</name>
    <dbReference type="NCBI Taxonomy" id="159749"/>
    <lineage>
        <taxon>Eukaryota</taxon>
        <taxon>Sar</taxon>
        <taxon>Stramenopiles</taxon>
        <taxon>Ochrophyta</taxon>
        <taxon>Bacillariophyta</taxon>
        <taxon>Coscinodiscophyceae</taxon>
        <taxon>Thalassiosirophycidae</taxon>
        <taxon>Thalassiosirales</taxon>
        <taxon>Thalassiosiraceae</taxon>
        <taxon>Thalassiosira</taxon>
    </lineage>
</organism>
<keyword evidence="3" id="KW-1185">Reference proteome</keyword>
<dbReference type="Proteomes" id="UP000266841">
    <property type="component" value="Unassembled WGS sequence"/>
</dbReference>
<gene>
    <name evidence="2" type="ORF">THAOC_35915</name>
</gene>
<feature type="compositionally biased region" description="Polar residues" evidence="1">
    <location>
        <begin position="20"/>
        <end position="29"/>
    </location>
</feature>
<dbReference type="EMBL" id="AGNL01048494">
    <property type="protein sequence ID" value="EJK45471.1"/>
    <property type="molecule type" value="Genomic_DNA"/>
</dbReference>
<reference evidence="2 3" key="1">
    <citation type="journal article" date="2012" name="Genome Biol.">
        <title>Genome and low-iron response of an oceanic diatom adapted to chronic iron limitation.</title>
        <authorList>
            <person name="Lommer M."/>
            <person name="Specht M."/>
            <person name="Roy A.S."/>
            <person name="Kraemer L."/>
            <person name="Andreson R."/>
            <person name="Gutowska M.A."/>
            <person name="Wolf J."/>
            <person name="Bergner S.V."/>
            <person name="Schilhabel M.B."/>
            <person name="Klostermeier U.C."/>
            <person name="Beiko R.G."/>
            <person name="Rosenstiel P."/>
            <person name="Hippler M."/>
            <person name="Laroche J."/>
        </authorList>
    </citation>
    <scope>NUCLEOTIDE SEQUENCE [LARGE SCALE GENOMIC DNA]</scope>
    <source>
        <strain evidence="2 3">CCMP1005</strain>
    </source>
</reference>
<evidence type="ECO:0000313" key="3">
    <source>
        <dbReference type="Proteomes" id="UP000266841"/>
    </source>
</evidence>
<feature type="region of interest" description="Disordered" evidence="1">
    <location>
        <begin position="1"/>
        <end position="29"/>
    </location>
</feature>
<proteinExistence type="predicted"/>
<comment type="caution">
    <text evidence="2">The sequence shown here is derived from an EMBL/GenBank/DDBJ whole genome shotgun (WGS) entry which is preliminary data.</text>
</comment>
<sequence>MYGARFESPRGGAARPPCPSSTAGVTVSQSDTHGGVFAAVLIRGGRSCLVSMGARKKLSLGGLLRKSSRGAKALPASTTKKKGGLFGGKSKKTTDPTGIDVGVG</sequence>
<protein>
    <submittedName>
        <fullName evidence="2">Uncharacterized protein</fullName>
    </submittedName>
</protein>
<feature type="region of interest" description="Disordered" evidence="1">
    <location>
        <begin position="69"/>
        <end position="104"/>
    </location>
</feature>
<accession>K0R982</accession>